<dbReference type="RefSeq" id="WP_036690431.1">
    <property type="nucleotide sequence ID" value="NZ_JNVM01000032.1"/>
</dbReference>
<proteinExistence type="inferred from homology"/>
<dbReference type="Pfam" id="PF11734">
    <property type="entry name" value="TilS_C"/>
    <property type="match status" value="1"/>
</dbReference>
<keyword evidence="6 8" id="KW-0067">ATP-binding</keyword>
<dbReference type="CDD" id="cd01992">
    <property type="entry name" value="TilS_N"/>
    <property type="match status" value="1"/>
</dbReference>
<dbReference type="NCBIfam" id="TIGR02433">
    <property type="entry name" value="lysidine_TilS_C"/>
    <property type="match status" value="1"/>
</dbReference>
<dbReference type="InterPro" id="IPR012796">
    <property type="entry name" value="Lysidine-tRNA-synth_C"/>
</dbReference>
<evidence type="ECO:0000256" key="2">
    <source>
        <dbReference type="ARBA" id="ARBA00022490"/>
    </source>
</evidence>
<dbReference type="eggNOG" id="COG0037">
    <property type="taxonomic scope" value="Bacteria"/>
</dbReference>
<dbReference type="GO" id="GO:0032267">
    <property type="term" value="F:tRNA(Ile)-lysidine synthase activity"/>
    <property type="evidence" value="ECO:0007669"/>
    <property type="project" value="UniProtKB-EC"/>
</dbReference>
<comment type="domain">
    <text evidence="8">The N-terminal region contains the highly conserved SGGXDS motif, predicted to be a P-loop motif involved in ATP binding.</text>
</comment>
<comment type="catalytic activity">
    <reaction evidence="7 8">
        <text>cytidine(34) in tRNA(Ile2) + L-lysine + ATP = lysidine(34) in tRNA(Ile2) + AMP + diphosphate + H(+)</text>
        <dbReference type="Rhea" id="RHEA:43744"/>
        <dbReference type="Rhea" id="RHEA-COMP:10625"/>
        <dbReference type="Rhea" id="RHEA-COMP:10670"/>
        <dbReference type="ChEBI" id="CHEBI:15378"/>
        <dbReference type="ChEBI" id="CHEBI:30616"/>
        <dbReference type="ChEBI" id="CHEBI:32551"/>
        <dbReference type="ChEBI" id="CHEBI:33019"/>
        <dbReference type="ChEBI" id="CHEBI:82748"/>
        <dbReference type="ChEBI" id="CHEBI:83665"/>
        <dbReference type="ChEBI" id="CHEBI:456215"/>
        <dbReference type="EC" id="6.3.4.19"/>
    </reaction>
</comment>
<dbReference type="PANTHER" id="PTHR43033">
    <property type="entry name" value="TRNA(ILE)-LYSIDINE SYNTHASE-RELATED"/>
    <property type="match status" value="1"/>
</dbReference>
<evidence type="ECO:0000313" key="11">
    <source>
        <dbReference type="Proteomes" id="UP000028123"/>
    </source>
</evidence>
<dbReference type="OrthoDB" id="9807403at2"/>
<dbReference type="SUPFAM" id="SSF52402">
    <property type="entry name" value="Adenine nucleotide alpha hydrolases-like"/>
    <property type="match status" value="1"/>
</dbReference>
<keyword evidence="3 8" id="KW-0436">Ligase</keyword>
<comment type="function">
    <text evidence="8">Ligates lysine onto the cytidine present at position 34 of the AUA codon-specific tRNA(Ile) that contains the anticodon CAU, in an ATP-dependent manner. Cytidine is converted to lysidine, thus changing the amino acid specificity of the tRNA from methionine to isoleucine.</text>
</comment>
<dbReference type="Gene3D" id="3.40.50.620">
    <property type="entry name" value="HUPs"/>
    <property type="match status" value="1"/>
</dbReference>
<reference evidence="10 11" key="1">
    <citation type="submission" date="2014-06" db="EMBL/GenBank/DDBJ databases">
        <title>Draft genome sequence of Paenibacillus sp. MSt1.</title>
        <authorList>
            <person name="Aw Y.K."/>
            <person name="Ong K.S."/>
            <person name="Gan H.M."/>
            <person name="Lee S.M."/>
        </authorList>
    </citation>
    <scope>NUCLEOTIDE SEQUENCE [LARGE SCALE GENOMIC DNA]</scope>
    <source>
        <strain evidence="10 11">MSt1</strain>
    </source>
</reference>
<dbReference type="EC" id="6.3.4.19" evidence="8"/>
<dbReference type="Gene3D" id="3.30.465.60">
    <property type="match status" value="1"/>
</dbReference>
<keyword evidence="5 8" id="KW-0547">Nucleotide-binding</keyword>
<dbReference type="Proteomes" id="UP000028123">
    <property type="component" value="Unassembled WGS sequence"/>
</dbReference>
<protein>
    <recommendedName>
        <fullName evidence="8">tRNA(Ile)-lysidine synthase</fullName>
        <ecNumber evidence="8">6.3.4.19</ecNumber>
    </recommendedName>
    <alternativeName>
        <fullName evidence="8">tRNA(Ile)-2-lysyl-cytidine synthase</fullName>
    </alternativeName>
    <alternativeName>
        <fullName evidence="8">tRNA(Ile)-lysidine synthetase</fullName>
    </alternativeName>
</protein>
<keyword evidence="4 8" id="KW-0819">tRNA processing</keyword>
<dbReference type="GO" id="GO:0005524">
    <property type="term" value="F:ATP binding"/>
    <property type="evidence" value="ECO:0007669"/>
    <property type="project" value="UniProtKB-UniRule"/>
</dbReference>
<evidence type="ECO:0000259" key="9">
    <source>
        <dbReference type="SMART" id="SM00977"/>
    </source>
</evidence>
<dbReference type="HAMAP" id="MF_01161">
    <property type="entry name" value="tRNA_Ile_lys_synt"/>
    <property type="match status" value="1"/>
</dbReference>
<dbReference type="NCBIfam" id="TIGR02432">
    <property type="entry name" value="lysidine_TilS_N"/>
    <property type="match status" value="1"/>
</dbReference>
<accession>A0A081NW96</accession>
<dbReference type="EMBL" id="JNVM01000032">
    <property type="protein sequence ID" value="KEQ22719.1"/>
    <property type="molecule type" value="Genomic_DNA"/>
</dbReference>
<dbReference type="AlphaFoldDB" id="A0A081NW96"/>
<dbReference type="SUPFAM" id="SSF82829">
    <property type="entry name" value="MesJ substrate recognition domain-like"/>
    <property type="match status" value="1"/>
</dbReference>
<evidence type="ECO:0000256" key="5">
    <source>
        <dbReference type="ARBA" id="ARBA00022741"/>
    </source>
</evidence>
<keyword evidence="11" id="KW-1185">Reference proteome</keyword>
<dbReference type="PANTHER" id="PTHR43033:SF1">
    <property type="entry name" value="TRNA(ILE)-LYSIDINE SYNTHASE-RELATED"/>
    <property type="match status" value="1"/>
</dbReference>
<dbReference type="Pfam" id="PF01171">
    <property type="entry name" value="ATP_bind_3"/>
    <property type="match status" value="1"/>
</dbReference>
<evidence type="ECO:0000313" key="10">
    <source>
        <dbReference type="EMBL" id="KEQ22719.1"/>
    </source>
</evidence>
<gene>
    <name evidence="8" type="primary">tilS</name>
    <name evidence="10" type="ORF">ET33_21605</name>
</gene>
<organism evidence="10 11">
    <name type="scientific">Paenibacillus tyrfis</name>
    <dbReference type="NCBI Taxonomy" id="1501230"/>
    <lineage>
        <taxon>Bacteria</taxon>
        <taxon>Bacillati</taxon>
        <taxon>Bacillota</taxon>
        <taxon>Bacilli</taxon>
        <taxon>Bacillales</taxon>
        <taxon>Paenibacillaceae</taxon>
        <taxon>Paenibacillus</taxon>
    </lineage>
</organism>
<keyword evidence="2 8" id="KW-0963">Cytoplasm</keyword>
<evidence type="ECO:0000256" key="8">
    <source>
        <dbReference type="HAMAP-Rule" id="MF_01161"/>
    </source>
</evidence>
<dbReference type="InterPro" id="IPR011063">
    <property type="entry name" value="TilS/TtcA_N"/>
</dbReference>
<sequence length="477" mass="54184">METAETLSLQVERFIQDEALIEPGDGVVVAVSGGPDSVGLLHLLFALSGRYRFRLTVAHVNHGFRGAEADREAELVKSLAERWGLPVETIFIDMPRIIEETGRNPQAAARDKRYEFLFDVARRTGSRRIALAHHADDQAETVLMRLLRGTGPSGLSGIPVRRMVENGLELIRPLLRIYKADIIRYCEAEGLPYCTDSSNLERKYVRNQVRMDVLPFLSRYNEQLPAALNRLAETMAGEDDFMDREVRRICERHVTRKNACYSFSAKWYTGVHVALQRRLIKLILNYLASDPDSMDFLKVEQFRTAVLRERPSNFRLEIGQNIALSREYDRIAVHTMVLRPLPYAYMLREGQTELAIPETGVRLKLRLLDSEEEHPECTDAWTACFDAEELAMPLTVRSRLPGDRMKPLGLNGTKKVKDMFIDAKVPPTLRETIPILADAGGSVLWLPGVRRSSAASITGRTKRMLHIQVEIHGKDFY</sequence>
<evidence type="ECO:0000256" key="7">
    <source>
        <dbReference type="ARBA" id="ARBA00048539"/>
    </source>
</evidence>
<dbReference type="SMART" id="SM00977">
    <property type="entry name" value="TilS_C"/>
    <property type="match status" value="1"/>
</dbReference>
<dbReference type="InterPro" id="IPR012795">
    <property type="entry name" value="tRNA_Ile_lys_synt_N"/>
</dbReference>
<evidence type="ECO:0000256" key="1">
    <source>
        <dbReference type="ARBA" id="ARBA00004496"/>
    </source>
</evidence>
<comment type="subcellular location">
    <subcellularLocation>
        <location evidence="1 8">Cytoplasm</location>
    </subcellularLocation>
</comment>
<dbReference type="SUPFAM" id="SSF56037">
    <property type="entry name" value="PheT/TilS domain"/>
    <property type="match status" value="1"/>
</dbReference>
<comment type="similarity">
    <text evidence="8">Belongs to the tRNA(Ile)-lysidine synthase family.</text>
</comment>
<dbReference type="GO" id="GO:0006400">
    <property type="term" value="P:tRNA modification"/>
    <property type="evidence" value="ECO:0007669"/>
    <property type="project" value="UniProtKB-UniRule"/>
</dbReference>
<dbReference type="InterPro" id="IPR012094">
    <property type="entry name" value="tRNA_Ile_lys_synt"/>
</dbReference>
<comment type="caution">
    <text evidence="10">The sequence shown here is derived from an EMBL/GenBank/DDBJ whole genome shotgun (WGS) entry which is preliminary data.</text>
</comment>
<name>A0A081NW96_9BACL</name>
<evidence type="ECO:0000256" key="3">
    <source>
        <dbReference type="ARBA" id="ARBA00022598"/>
    </source>
</evidence>
<evidence type="ECO:0000256" key="6">
    <source>
        <dbReference type="ARBA" id="ARBA00022840"/>
    </source>
</evidence>
<evidence type="ECO:0000256" key="4">
    <source>
        <dbReference type="ARBA" id="ARBA00022694"/>
    </source>
</evidence>
<dbReference type="GO" id="GO:0005737">
    <property type="term" value="C:cytoplasm"/>
    <property type="evidence" value="ECO:0007669"/>
    <property type="project" value="UniProtKB-SubCell"/>
</dbReference>
<dbReference type="InterPro" id="IPR014729">
    <property type="entry name" value="Rossmann-like_a/b/a_fold"/>
</dbReference>
<feature type="binding site" evidence="8">
    <location>
        <begin position="32"/>
        <end position="37"/>
    </location>
    <ligand>
        <name>ATP</name>
        <dbReference type="ChEBI" id="CHEBI:30616"/>
    </ligand>
</feature>
<feature type="domain" description="Lysidine-tRNA(Ile) synthetase C-terminal" evidence="9">
    <location>
        <begin position="394"/>
        <end position="467"/>
    </location>
</feature>